<evidence type="ECO:0000256" key="3">
    <source>
        <dbReference type="ARBA" id="ARBA00022448"/>
    </source>
</evidence>
<evidence type="ECO:0000256" key="8">
    <source>
        <dbReference type="SAM" id="Phobius"/>
    </source>
</evidence>
<protein>
    <submittedName>
        <fullName evidence="10">DHA2 family efflux MFS transporter permease subunit</fullName>
    </submittedName>
</protein>
<dbReference type="Gene3D" id="1.20.1720.10">
    <property type="entry name" value="Multidrug resistance protein D"/>
    <property type="match status" value="1"/>
</dbReference>
<evidence type="ECO:0000259" key="9">
    <source>
        <dbReference type="PROSITE" id="PS50850"/>
    </source>
</evidence>
<keyword evidence="7 8" id="KW-0472">Membrane</keyword>
<name>A0ABU8RZL0_9SPHN</name>
<evidence type="ECO:0000313" key="11">
    <source>
        <dbReference type="Proteomes" id="UP001361239"/>
    </source>
</evidence>
<dbReference type="Pfam" id="PF07690">
    <property type="entry name" value="MFS_1"/>
    <property type="match status" value="1"/>
</dbReference>
<comment type="caution">
    <text evidence="10">The sequence shown here is derived from an EMBL/GenBank/DDBJ whole genome shotgun (WGS) entry which is preliminary data.</text>
</comment>
<comment type="similarity">
    <text evidence="2">Belongs to the major facilitator superfamily. EmrB family.</text>
</comment>
<feature type="domain" description="Major facilitator superfamily (MFS) profile" evidence="9">
    <location>
        <begin position="14"/>
        <end position="498"/>
    </location>
</feature>
<reference evidence="10 11" key="1">
    <citation type="submission" date="2024-03" db="EMBL/GenBank/DDBJ databases">
        <authorList>
            <person name="Jo J.-H."/>
        </authorList>
    </citation>
    <scope>NUCLEOTIDE SEQUENCE [LARGE SCALE GENOMIC DNA]</scope>
    <source>
        <strain evidence="10 11">PS1R-30</strain>
    </source>
</reference>
<feature type="transmembrane region" description="Helical" evidence="8">
    <location>
        <begin position="333"/>
        <end position="354"/>
    </location>
</feature>
<feature type="transmembrane region" description="Helical" evidence="8">
    <location>
        <begin position="105"/>
        <end position="127"/>
    </location>
</feature>
<dbReference type="RefSeq" id="WP_339588455.1">
    <property type="nucleotide sequence ID" value="NZ_JBBHJZ010000004.1"/>
</dbReference>
<keyword evidence="3" id="KW-0813">Transport</keyword>
<feature type="transmembrane region" description="Helical" evidence="8">
    <location>
        <begin position="166"/>
        <end position="187"/>
    </location>
</feature>
<feature type="transmembrane region" description="Helical" evidence="8">
    <location>
        <begin position="199"/>
        <end position="218"/>
    </location>
</feature>
<dbReference type="EMBL" id="JBBHJZ010000004">
    <property type="protein sequence ID" value="MEJ5978512.1"/>
    <property type="molecule type" value="Genomic_DNA"/>
</dbReference>
<feature type="transmembrane region" description="Helical" evidence="8">
    <location>
        <begin position="238"/>
        <end position="258"/>
    </location>
</feature>
<dbReference type="Proteomes" id="UP001361239">
    <property type="component" value="Unassembled WGS sequence"/>
</dbReference>
<dbReference type="PANTHER" id="PTHR42718:SF9">
    <property type="entry name" value="MAJOR FACILITATOR SUPERFAMILY MULTIDRUG TRANSPORTER MFSC"/>
    <property type="match status" value="1"/>
</dbReference>
<dbReference type="CDD" id="cd17503">
    <property type="entry name" value="MFS_LmrB_MDR_like"/>
    <property type="match status" value="1"/>
</dbReference>
<dbReference type="PANTHER" id="PTHR42718">
    <property type="entry name" value="MAJOR FACILITATOR SUPERFAMILY MULTIDRUG TRANSPORTER MFSC"/>
    <property type="match status" value="1"/>
</dbReference>
<keyword evidence="4" id="KW-1003">Cell membrane</keyword>
<keyword evidence="11" id="KW-1185">Reference proteome</keyword>
<feature type="transmembrane region" description="Helical" evidence="8">
    <location>
        <begin position="400"/>
        <end position="419"/>
    </location>
</feature>
<evidence type="ECO:0000256" key="5">
    <source>
        <dbReference type="ARBA" id="ARBA00022692"/>
    </source>
</evidence>
<dbReference type="SUPFAM" id="SSF103473">
    <property type="entry name" value="MFS general substrate transporter"/>
    <property type="match status" value="1"/>
</dbReference>
<keyword evidence="6 8" id="KW-1133">Transmembrane helix</keyword>
<evidence type="ECO:0000256" key="1">
    <source>
        <dbReference type="ARBA" id="ARBA00004651"/>
    </source>
</evidence>
<evidence type="ECO:0000313" key="10">
    <source>
        <dbReference type="EMBL" id="MEJ5978512.1"/>
    </source>
</evidence>
<feature type="transmembrane region" description="Helical" evidence="8">
    <location>
        <begin position="299"/>
        <end position="321"/>
    </location>
</feature>
<feature type="transmembrane region" description="Helical" evidence="8">
    <location>
        <begin position="53"/>
        <end position="73"/>
    </location>
</feature>
<organism evidence="10 11">
    <name type="scientific">Novosphingobium anseongense</name>
    <dbReference type="NCBI Taxonomy" id="3133436"/>
    <lineage>
        <taxon>Bacteria</taxon>
        <taxon>Pseudomonadati</taxon>
        <taxon>Pseudomonadota</taxon>
        <taxon>Alphaproteobacteria</taxon>
        <taxon>Sphingomonadales</taxon>
        <taxon>Sphingomonadaceae</taxon>
        <taxon>Novosphingobium</taxon>
    </lineage>
</organism>
<feature type="transmembrane region" description="Helical" evidence="8">
    <location>
        <begin position="474"/>
        <end position="492"/>
    </location>
</feature>
<evidence type="ECO:0000256" key="2">
    <source>
        <dbReference type="ARBA" id="ARBA00008537"/>
    </source>
</evidence>
<accession>A0ABU8RZL0</accession>
<dbReference type="InterPro" id="IPR011701">
    <property type="entry name" value="MFS"/>
</dbReference>
<keyword evidence="5 8" id="KW-0812">Transmembrane</keyword>
<proteinExistence type="inferred from homology"/>
<evidence type="ECO:0000256" key="6">
    <source>
        <dbReference type="ARBA" id="ARBA00022989"/>
    </source>
</evidence>
<feature type="transmembrane region" description="Helical" evidence="8">
    <location>
        <begin position="360"/>
        <end position="388"/>
    </location>
</feature>
<dbReference type="Gene3D" id="1.20.1250.20">
    <property type="entry name" value="MFS general substrate transporter like domains"/>
    <property type="match status" value="1"/>
</dbReference>
<sequence>MDQAYPPALRRNLITLFALSGAFMTQLDATIANVALPHMQASTSASREQVTWVLTSYIVMAATFTPLSGWLAGRIGRKRVFLGSIAGFTIASVLCGAAVNLDQLIAFRLLQGIMGASLLPMSQAILLDINPPEKHGSAMAIWGMGAILGPIVGPLAGGWLTDNFSWRWIFFINVPVGIAAFVGLIGILDETRDKVAKRLDLTGFALLALAVASFQLMLDRGQICDWFASTEIWIEATIAAGALYLFVVHSLTTARPFVDLGMFKDRNYVIGNLLGFFLGGLMYGVIALTAPMLAELMNYPIELVGLVTAPRGIGTLIAMPIAGRLSGKVDARIMLFIGLAFCGWSMALLSGSSLEMDSELVIVSGVIQGFGAGLMFVPITITVFATLAPRLRNEGAAFNSLIRNLGAAVWISALQILTIRNEATVHSRLAEGVRPDNPAMGLRAPDFDFGVTESIAVLDREISRQALMVSYIDSFWLIFLACLVVAPLVVMLKKPRQG</sequence>
<dbReference type="InterPro" id="IPR020846">
    <property type="entry name" value="MFS_dom"/>
</dbReference>
<feature type="transmembrane region" description="Helical" evidence="8">
    <location>
        <begin position="80"/>
        <end position="99"/>
    </location>
</feature>
<gene>
    <name evidence="10" type="ORF">WG901_17810</name>
</gene>
<feature type="transmembrane region" description="Helical" evidence="8">
    <location>
        <begin position="270"/>
        <end position="293"/>
    </location>
</feature>
<evidence type="ECO:0000256" key="7">
    <source>
        <dbReference type="ARBA" id="ARBA00023136"/>
    </source>
</evidence>
<dbReference type="NCBIfam" id="TIGR00711">
    <property type="entry name" value="efflux_EmrB"/>
    <property type="match status" value="1"/>
</dbReference>
<feature type="transmembrane region" description="Helical" evidence="8">
    <location>
        <begin position="139"/>
        <end position="160"/>
    </location>
</feature>
<comment type="subcellular location">
    <subcellularLocation>
        <location evidence="1">Cell membrane</location>
        <topology evidence="1">Multi-pass membrane protein</topology>
    </subcellularLocation>
</comment>
<dbReference type="InterPro" id="IPR036259">
    <property type="entry name" value="MFS_trans_sf"/>
</dbReference>
<evidence type="ECO:0000256" key="4">
    <source>
        <dbReference type="ARBA" id="ARBA00022475"/>
    </source>
</evidence>
<dbReference type="InterPro" id="IPR004638">
    <property type="entry name" value="EmrB-like"/>
</dbReference>
<dbReference type="PROSITE" id="PS50850">
    <property type="entry name" value="MFS"/>
    <property type="match status" value="1"/>
</dbReference>